<evidence type="ECO:0000313" key="1">
    <source>
        <dbReference type="EMBL" id="SNR82486.1"/>
    </source>
</evidence>
<name>A0A238ZG49_9FLAO</name>
<reference evidence="2" key="1">
    <citation type="submission" date="2017-06" db="EMBL/GenBank/DDBJ databases">
        <authorList>
            <person name="Varghese N."/>
            <person name="Submissions S."/>
        </authorList>
    </citation>
    <scope>NUCLEOTIDE SEQUENCE [LARGE SCALE GENOMIC DNA]</scope>
    <source>
        <strain evidence="2">DSM 27993</strain>
    </source>
</reference>
<organism evidence="1 2">
    <name type="scientific">Lutibacter flavus</name>
    <dbReference type="NCBI Taxonomy" id="691689"/>
    <lineage>
        <taxon>Bacteria</taxon>
        <taxon>Pseudomonadati</taxon>
        <taxon>Bacteroidota</taxon>
        <taxon>Flavobacteriia</taxon>
        <taxon>Flavobacteriales</taxon>
        <taxon>Flavobacteriaceae</taxon>
        <taxon>Lutibacter</taxon>
    </lineage>
</organism>
<protein>
    <recommendedName>
        <fullName evidence="3">TonB protein C-terminal</fullName>
    </recommendedName>
</protein>
<dbReference type="AlphaFoldDB" id="A0A238ZG49"/>
<gene>
    <name evidence="1" type="ORF">SAMN04488111_3292</name>
</gene>
<sequence>MNKRIYIIAYLLIFLSSCSFFQKKELPQEKVIDMVIDFNSVDIFPLFPLCDSLPSVEKQKICSQIKLSEHIYLSLLSSNIMVKKNVNDTILVKLNVDNNGKVSLVKLQSSDFIQQQIPKLDSLIVAGILNLPIMKPAIKRGIPVTTEFTLPIILKN</sequence>
<dbReference type="RefSeq" id="WP_089379551.1">
    <property type="nucleotide sequence ID" value="NZ_FZNX01000007.1"/>
</dbReference>
<proteinExistence type="predicted"/>
<dbReference type="OrthoDB" id="1191002at2"/>
<accession>A0A238ZG49</accession>
<keyword evidence="2" id="KW-1185">Reference proteome</keyword>
<evidence type="ECO:0000313" key="2">
    <source>
        <dbReference type="Proteomes" id="UP000198412"/>
    </source>
</evidence>
<dbReference type="PROSITE" id="PS51257">
    <property type="entry name" value="PROKAR_LIPOPROTEIN"/>
    <property type="match status" value="1"/>
</dbReference>
<dbReference type="Proteomes" id="UP000198412">
    <property type="component" value="Unassembled WGS sequence"/>
</dbReference>
<evidence type="ECO:0008006" key="3">
    <source>
        <dbReference type="Google" id="ProtNLM"/>
    </source>
</evidence>
<dbReference type="EMBL" id="FZNX01000007">
    <property type="protein sequence ID" value="SNR82486.1"/>
    <property type="molecule type" value="Genomic_DNA"/>
</dbReference>